<dbReference type="Pfam" id="PF00249">
    <property type="entry name" value="Myb_DNA-binding"/>
    <property type="match status" value="2"/>
</dbReference>
<dbReference type="SUPFAM" id="SSF46689">
    <property type="entry name" value="Homeodomain-like"/>
    <property type="match status" value="2"/>
</dbReference>
<dbReference type="InterPro" id="IPR017884">
    <property type="entry name" value="SANT_dom"/>
</dbReference>
<dbReference type="PANTHER" id="PTHR46621:SF1">
    <property type="entry name" value="SNRNA-ACTIVATING PROTEIN COMPLEX SUBUNIT 4"/>
    <property type="match status" value="1"/>
</dbReference>
<feature type="domain" description="Myb-like" evidence="6">
    <location>
        <begin position="30"/>
        <end position="102"/>
    </location>
</feature>
<dbReference type="GO" id="GO:0000978">
    <property type="term" value="F:RNA polymerase II cis-regulatory region sequence-specific DNA binding"/>
    <property type="evidence" value="ECO:0007669"/>
    <property type="project" value="TreeGrafter"/>
</dbReference>
<dbReference type="EMBL" id="CDQK01000001">
    <property type="protein sequence ID" value="CEP20855.1"/>
    <property type="molecule type" value="Genomic_DNA"/>
</dbReference>
<dbReference type="GO" id="GO:0006355">
    <property type="term" value="P:regulation of DNA-templated transcription"/>
    <property type="evidence" value="ECO:0007669"/>
    <property type="project" value="UniProtKB-ARBA"/>
</dbReference>
<evidence type="ECO:0000259" key="8">
    <source>
        <dbReference type="PROSITE" id="PS51294"/>
    </source>
</evidence>
<feature type="compositionally biased region" description="Polar residues" evidence="5">
    <location>
        <begin position="366"/>
        <end position="385"/>
    </location>
</feature>
<evidence type="ECO:0000313" key="9">
    <source>
        <dbReference type="EMBL" id="CEP20855.1"/>
    </source>
</evidence>
<dbReference type="PROSITE" id="PS51293">
    <property type="entry name" value="SANT"/>
    <property type="match status" value="1"/>
</dbReference>
<keyword evidence="1" id="KW-0805">Transcription regulation</keyword>
<dbReference type="InterPro" id="IPR051575">
    <property type="entry name" value="Myb-like_DNA-bd"/>
</dbReference>
<protein>
    <submittedName>
        <fullName evidence="9">BAS1 protein</fullName>
    </submittedName>
</protein>
<dbReference type="InterPro" id="IPR009057">
    <property type="entry name" value="Homeodomain-like_sf"/>
</dbReference>
<feature type="domain" description="HTH myb-type" evidence="8">
    <location>
        <begin position="162"/>
        <end position="210"/>
    </location>
</feature>
<feature type="compositionally biased region" description="Basic residues" evidence="5">
    <location>
        <begin position="449"/>
        <end position="474"/>
    </location>
</feature>
<dbReference type="PANTHER" id="PTHR46621">
    <property type="entry name" value="SNRNA-ACTIVATING PROTEIN COMPLEX SUBUNIT 4"/>
    <property type="match status" value="1"/>
</dbReference>
<feature type="region of interest" description="Disordered" evidence="5">
    <location>
        <begin position="364"/>
        <end position="506"/>
    </location>
</feature>
<dbReference type="PROSITE" id="PS51294">
    <property type="entry name" value="HTH_MYB"/>
    <property type="match status" value="2"/>
</dbReference>
<dbReference type="InterPro" id="IPR017930">
    <property type="entry name" value="Myb_dom"/>
</dbReference>
<feature type="domain" description="Myb-like" evidence="6">
    <location>
        <begin position="156"/>
        <end position="206"/>
    </location>
</feature>
<evidence type="ECO:0000259" key="6">
    <source>
        <dbReference type="PROSITE" id="PS50090"/>
    </source>
</evidence>
<feature type="region of interest" description="Disordered" evidence="5">
    <location>
        <begin position="285"/>
        <end position="304"/>
    </location>
</feature>
<keyword evidence="4" id="KW-0539">Nucleus</keyword>
<dbReference type="Proteomes" id="UP000038830">
    <property type="component" value="Unassembled WGS sequence"/>
</dbReference>
<dbReference type="CDD" id="cd00167">
    <property type="entry name" value="SANT"/>
    <property type="match status" value="3"/>
</dbReference>
<feature type="domain" description="SANT" evidence="7">
    <location>
        <begin position="106"/>
        <end position="151"/>
    </location>
</feature>
<dbReference type="InterPro" id="IPR001005">
    <property type="entry name" value="SANT/Myb"/>
</dbReference>
<dbReference type="SMART" id="SM00717">
    <property type="entry name" value="SANT"/>
    <property type="match status" value="3"/>
</dbReference>
<keyword evidence="3" id="KW-0804">Transcription</keyword>
<evidence type="ECO:0000259" key="7">
    <source>
        <dbReference type="PROSITE" id="PS51293"/>
    </source>
</evidence>
<feature type="region of interest" description="Disordered" evidence="5">
    <location>
        <begin position="254"/>
        <end position="273"/>
    </location>
</feature>
<dbReference type="GO" id="GO:0019185">
    <property type="term" value="C:snRNA-activating protein complex"/>
    <property type="evidence" value="ECO:0007669"/>
    <property type="project" value="TreeGrafter"/>
</dbReference>
<evidence type="ECO:0000256" key="3">
    <source>
        <dbReference type="ARBA" id="ARBA00023163"/>
    </source>
</evidence>
<evidence type="ECO:0000256" key="2">
    <source>
        <dbReference type="ARBA" id="ARBA00023125"/>
    </source>
</evidence>
<proteinExistence type="predicted"/>
<keyword evidence="2" id="KW-0238">DNA-binding</keyword>
<sequence length="584" mass="66600">MPEQKKRSIQVNPLDVTESLGYTTFRRDSRKPWTKEEDETLKQIIGGKLVAMGYAEGLEALKKTDWNFNAMALPQQIDWEEISAKIKTRKPKDCRKRWLNSLDPTLRKGKWTPTEDKQLIDAFAMYGSSWQKISLEIPGRTDDQCAKRYVEVLDPNTRDRLRPWTEQEDLSLIRKVKAYGTKWRAISAEMESRPSLTCRNRWRKIVTDVVRGKASDDVKEAIDSIQGGLSKVEEISETLKKDVIAKKAQQTLDIESTSSRSNNTVDTRKKKTRAPTLKAVKVPVDYQRPPLDPPSVPSVEENTNNVSNQATTQVDWKFTLKDSSGFSVSSGVIANTELATQLIEAIKQNDLKISIHQHIHHHYSSTLHNSGNGYSVSSKQGGSEDSNSNTSGNNMYSTSNNNTNEDGLIPNRSTHFNYLPPMVQPQLGSSSQVSSKESDLSKLLNPHPQHSHHNHTHQHQHLKQHQQLPHHQHSLNHQQQLNKRRYSASSNESTRKKERRLSSERRAAANEEYYEELDGEVDFWEKMGTLSGMPTNYQNDIMDTEENAKFSMMYGVFAEEEEYDIEELEEELRGIAGILPFNPS</sequence>
<evidence type="ECO:0000256" key="4">
    <source>
        <dbReference type="ARBA" id="ARBA00023242"/>
    </source>
</evidence>
<dbReference type="PROSITE" id="PS50090">
    <property type="entry name" value="MYB_LIKE"/>
    <property type="match status" value="3"/>
</dbReference>
<evidence type="ECO:0000313" key="10">
    <source>
        <dbReference type="Proteomes" id="UP000038830"/>
    </source>
</evidence>
<feature type="domain" description="HTH myb-type" evidence="8">
    <location>
        <begin position="103"/>
        <end position="157"/>
    </location>
</feature>
<evidence type="ECO:0000256" key="5">
    <source>
        <dbReference type="SAM" id="MobiDB-lite"/>
    </source>
</evidence>
<gene>
    <name evidence="9" type="primary">BAS1</name>
    <name evidence="9" type="ORF">BN1211_0823</name>
</gene>
<organism evidence="9 10">
    <name type="scientific">Cyberlindnera jadinii (strain ATCC 18201 / CBS 1600 / BCRC 20928 / JCM 3617 / NBRC 0987 / NRRL Y-1542)</name>
    <name type="common">Torula yeast</name>
    <name type="synonym">Candida utilis</name>
    <dbReference type="NCBI Taxonomy" id="983966"/>
    <lineage>
        <taxon>Eukaryota</taxon>
        <taxon>Fungi</taxon>
        <taxon>Dikarya</taxon>
        <taxon>Ascomycota</taxon>
        <taxon>Saccharomycotina</taxon>
        <taxon>Saccharomycetes</taxon>
        <taxon>Phaffomycetales</taxon>
        <taxon>Phaffomycetaceae</taxon>
        <taxon>Cyberlindnera</taxon>
    </lineage>
</organism>
<name>A0A0H5BZB7_CYBJN</name>
<dbReference type="GO" id="GO:0042795">
    <property type="term" value="P:snRNA transcription by RNA polymerase II"/>
    <property type="evidence" value="ECO:0007669"/>
    <property type="project" value="TreeGrafter"/>
</dbReference>
<feature type="compositionally biased region" description="Low complexity" evidence="5">
    <location>
        <begin position="386"/>
        <end position="404"/>
    </location>
</feature>
<dbReference type="Gene3D" id="1.10.10.60">
    <property type="entry name" value="Homeodomain-like"/>
    <property type="match status" value="3"/>
</dbReference>
<feature type="domain" description="Myb-like" evidence="6">
    <location>
        <begin position="103"/>
        <end position="153"/>
    </location>
</feature>
<evidence type="ECO:0000256" key="1">
    <source>
        <dbReference type="ARBA" id="ARBA00023015"/>
    </source>
</evidence>
<feature type="compositionally biased region" description="Polar residues" evidence="5">
    <location>
        <begin position="426"/>
        <end position="435"/>
    </location>
</feature>
<dbReference type="AlphaFoldDB" id="A0A0H5BZB7"/>
<dbReference type="GO" id="GO:0042796">
    <property type="term" value="P:snRNA transcription by RNA polymerase III"/>
    <property type="evidence" value="ECO:0007669"/>
    <property type="project" value="TreeGrafter"/>
</dbReference>
<dbReference type="GO" id="GO:0001006">
    <property type="term" value="F:RNA polymerase III type 3 promoter sequence-specific DNA binding"/>
    <property type="evidence" value="ECO:0007669"/>
    <property type="project" value="TreeGrafter"/>
</dbReference>
<accession>A0A0H5BZB7</accession>
<feature type="compositionally biased region" description="Polar residues" evidence="5">
    <location>
        <begin position="254"/>
        <end position="265"/>
    </location>
</feature>
<reference evidence="10" key="1">
    <citation type="journal article" date="2015" name="J. Biotechnol.">
        <title>The structure of the Cyberlindnera jadinii genome and its relation to Candida utilis analyzed by the occurrence of single nucleotide polymorphisms.</title>
        <authorList>
            <person name="Rupp O."/>
            <person name="Brinkrolf K."/>
            <person name="Buerth C."/>
            <person name="Kunigo M."/>
            <person name="Schneider J."/>
            <person name="Jaenicke S."/>
            <person name="Goesmann A."/>
            <person name="Puehler A."/>
            <person name="Jaeger K.-E."/>
            <person name="Ernst J.F."/>
        </authorList>
    </citation>
    <scope>NUCLEOTIDE SEQUENCE [LARGE SCALE GENOMIC DNA]</scope>
    <source>
        <strain evidence="10">ATCC 18201 / CBS 1600 / BCRC 20928 / JCM 3617 / NBRC 0987 / NRRL Y-1542</strain>
    </source>
</reference>